<dbReference type="GO" id="GO:0015940">
    <property type="term" value="P:pantothenate biosynthetic process"/>
    <property type="evidence" value="ECO:0007669"/>
    <property type="project" value="UniProtKB-UniRule"/>
</dbReference>
<organism evidence="9 10">
    <name type="scientific">Alkalimarinus sediminis</name>
    <dbReference type="NCBI Taxonomy" id="1632866"/>
    <lineage>
        <taxon>Bacteria</taxon>
        <taxon>Pseudomonadati</taxon>
        <taxon>Pseudomonadota</taxon>
        <taxon>Gammaproteobacteria</taxon>
        <taxon>Alteromonadales</taxon>
        <taxon>Alteromonadaceae</taxon>
        <taxon>Alkalimarinus</taxon>
    </lineage>
</organism>
<evidence type="ECO:0000256" key="6">
    <source>
        <dbReference type="ARBA" id="ARBA00022840"/>
    </source>
</evidence>
<dbReference type="GO" id="GO:0004592">
    <property type="term" value="F:pantoate-beta-alanine ligase activity"/>
    <property type="evidence" value="ECO:0007669"/>
    <property type="project" value="UniProtKB-UniRule"/>
</dbReference>
<dbReference type="KEGG" id="asem:NNL22_01730"/>
<evidence type="ECO:0000256" key="4">
    <source>
        <dbReference type="ARBA" id="ARBA00022655"/>
    </source>
</evidence>
<dbReference type="CDD" id="cd00560">
    <property type="entry name" value="PanC"/>
    <property type="match status" value="1"/>
</dbReference>
<gene>
    <name evidence="8 9" type="primary">panC</name>
    <name evidence="9" type="ORF">NNL22_01730</name>
</gene>
<comment type="function">
    <text evidence="8">Catalyzes the condensation of pantoate with beta-alanine in an ATP-dependent reaction via a pantoyl-adenylate intermediate.</text>
</comment>
<dbReference type="RefSeq" id="WP_251810750.1">
    <property type="nucleotide sequence ID" value="NZ_CP101527.1"/>
</dbReference>
<evidence type="ECO:0000256" key="2">
    <source>
        <dbReference type="ARBA" id="ARBA00009256"/>
    </source>
</evidence>
<feature type="binding site" evidence="8">
    <location>
        <position position="61"/>
    </location>
    <ligand>
        <name>beta-alanine</name>
        <dbReference type="ChEBI" id="CHEBI:57966"/>
    </ligand>
</feature>
<dbReference type="Pfam" id="PF02569">
    <property type="entry name" value="Pantoate_ligase"/>
    <property type="match status" value="1"/>
</dbReference>
<feature type="binding site" evidence="8">
    <location>
        <position position="61"/>
    </location>
    <ligand>
        <name>(R)-pantoate</name>
        <dbReference type="ChEBI" id="CHEBI:15980"/>
    </ligand>
</feature>
<dbReference type="InterPro" id="IPR003721">
    <property type="entry name" value="Pantoate_ligase"/>
</dbReference>
<evidence type="ECO:0000256" key="3">
    <source>
        <dbReference type="ARBA" id="ARBA00022598"/>
    </source>
</evidence>
<dbReference type="Gene3D" id="3.30.1300.10">
    <property type="entry name" value="Pantoate-beta-alanine ligase, C-terminal domain"/>
    <property type="match status" value="1"/>
</dbReference>
<dbReference type="NCBIfam" id="TIGR00018">
    <property type="entry name" value="panC"/>
    <property type="match status" value="1"/>
</dbReference>
<dbReference type="AlphaFoldDB" id="A0A9E8KPG7"/>
<evidence type="ECO:0000256" key="8">
    <source>
        <dbReference type="HAMAP-Rule" id="MF_00158"/>
    </source>
</evidence>
<comment type="miscellaneous">
    <text evidence="8">The reaction proceeds by a bi uni uni bi ping pong mechanism.</text>
</comment>
<dbReference type="InterPro" id="IPR042176">
    <property type="entry name" value="Pantoate_ligase_C"/>
</dbReference>
<feature type="binding site" evidence="8">
    <location>
        <position position="155"/>
    </location>
    <ligand>
        <name>(R)-pantoate</name>
        <dbReference type="ChEBI" id="CHEBI:15980"/>
    </ligand>
</feature>
<comment type="subcellular location">
    <subcellularLocation>
        <location evidence="8">Cytoplasm</location>
    </subcellularLocation>
</comment>
<feature type="binding site" evidence="8">
    <location>
        <begin position="30"/>
        <end position="37"/>
    </location>
    <ligand>
        <name>ATP</name>
        <dbReference type="ChEBI" id="CHEBI:30616"/>
    </ligand>
</feature>
<dbReference type="HAMAP" id="MF_00158">
    <property type="entry name" value="PanC"/>
    <property type="match status" value="1"/>
</dbReference>
<evidence type="ECO:0000256" key="5">
    <source>
        <dbReference type="ARBA" id="ARBA00022741"/>
    </source>
</evidence>
<dbReference type="Proteomes" id="UP001164472">
    <property type="component" value="Chromosome"/>
</dbReference>
<evidence type="ECO:0000256" key="1">
    <source>
        <dbReference type="ARBA" id="ARBA00004990"/>
    </source>
</evidence>
<comment type="catalytic activity">
    <reaction evidence="7 8">
        <text>(R)-pantoate + beta-alanine + ATP = (R)-pantothenate + AMP + diphosphate + H(+)</text>
        <dbReference type="Rhea" id="RHEA:10912"/>
        <dbReference type="ChEBI" id="CHEBI:15378"/>
        <dbReference type="ChEBI" id="CHEBI:15980"/>
        <dbReference type="ChEBI" id="CHEBI:29032"/>
        <dbReference type="ChEBI" id="CHEBI:30616"/>
        <dbReference type="ChEBI" id="CHEBI:33019"/>
        <dbReference type="ChEBI" id="CHEBI:57966"/>
        <dbReference type="ChEBI" id="CHEBI:456215"/>
        <dbReference type="EC" id="6.3.2.1"/>
    </reaction>
</comment>
<keyword evidence="5 8" id="KW-0547">Nucleotide-binding</keyword>
<keyword evidence="6 8" id="KW-0067">ATP-binding</keyword>
<comment type="subunit">
    <text evidence="8">Homodimer.</text>
</comment>
<keyword evidence="4 8" id="KW-0566">Pantothenate biosynthesis</keyword>
<dbReference type="Gene3D" id="3.40.50.620">
    <property type="entry name" value="HUPs"/>
    <property type="match status" value="1"/>
</dbReference>
<evidence type="ECO:0000256" key="7">
    <source>
        <dbReference type="ARBA" id="ARBA00048258"/>
    </source>
</evidence>
<dbReference type="GO" id="GO:0005829">
    <property type="term" value="C:cytosol"/>
    <property type="evidence" value="ECO:0007669"/>
    <property type="project" value="TreeGrafter"/>
</dbReference>
<feature type="active site" description="Proton donor" evidence="8">
    <location>
        <position position="37"/>
    </location>
</feature>
<accession>A0A9E8KPG7</accession>
<dbReference type="FunFam" id="3.30.1300.10:FF:000001">
    <property type="entry name" value="Pantothenate synthetase"/>
    <property type="match status" value="1"/>
</dbReference>
<comment type="similarity">
    <text evidence="2 8">Belongs to the pantothenate synthetase family.</text>
</comment>
<feature type="binding site" evidence="8">
    <location>
        <begin position="149"/>
        <end position="152"/>
    </location>
    <ligand>
        <name>ATP</name>
        <dbReference type="ChEBI" id="CHEBI:30616"/>
    </ligand>
</feature>
<keyword evidence="8" id="KW-0963">Cytoplasm</keyword>
<protein>
    <recommendedName>
        <fullName evidence="8">Pantothenate synthetase</fullName>
        <shortName evidence="8">PS</shortName>
        <ecNumber evidence="8">6.3.2.1</ecNumber>
    </recommendedName>
    <alternativeName>
        <fullName evidence="8">Pantoate--beta-alanine ligase</fullName>
    </alternativeName>
    <alternativeName>
        <fullName evidence="8">Pantoate-activating enzyme</fullName>
    </alternativeName>
</protein>
<evidence type="ECO:0000313" key="10">
    <source>
        <dbReference type="Proteomes" id="UP001164472"/>
    </source>
</evidence>
<proteinExistence type="inferred from homology"/>
<keyword evidence="3 8" id="KW-0436">Ligase</keyword>
<dbReference type="SUPFAM" id="SSF52374">
    <property type="entry name" value="Nucleotidylyl transferase"/>
    <property type="match status" value="1"/>
</dbReference>
<reference evidence="9" key="1">
    <citation type="submission" date="2022-07" db="EMBL/GenBank/DDBJ databases">
        <title>Alkalimarinus sp. nov., isolated from gut of a Alitta virens.</title>
        <authorList>
            <person name="Yang A.I."/>
            <person name="Shin N.-R."/>
        </authorList>
    </citation>
    <scope>NUCLEOTIDE SEQUENCE</scope>
    <source>
        <strain evidence="9">FA028</strain>
    </source>
</reference>
<name>A0A9E8KPG7_9ALTE</name>
<comment type="pathway">
    <text evidence="1 8">Cofactor biosynthesis; (R)-pantothenate biosynthesis; (R)-pantothenate from (R)-pantoate and beta-alanine: step 1/1.</text>
</comment>
<feature type="binding site" evidence="8">
    <location>
        <position position="178"/>
    </location>
    <ligand>
        <name>ATP</name>
        <dbReference type="ChEBI" id="CHEBI:30616"/>
    </ligand>
</feature>
<dbReference type="EC" id="6.3.2.1" evidence="8"/>
<dbReference type="PANTHER" id="PTHR21299">
    <property type="entry name" value="CYTIDYLATE KINASE/PANTOATE-BETA-ALANINE LIGASE"/>
    <property type="match status" value="1"/>
</dbReference>
<dbReference type="GO" id="GO:0005524">
    <property type="term" value="F:ATP binding"/>
    <property type="evidence" value="ECO:0007669"/>
    <property type="project" value="UniProtKB-KW"/>
</dbReference>
<dbReference type="InterPro" id="IPR004821">
    <property type="entry name" value="Cyt_trans-like"/>
</dbReference>
<keyword evidence="10" id="KW-1185">Reference proteome</keyword>
<dbReference type="InterPro" id="IPR014729">
    <property type="entry name" value="Rossmann-like_a/b/a_fold"/>
</dbReference>
<feature type="binding site" evidence="8">
    <location>
        <begin position="186"/>
        <end position="189"/>
    </location>
    <ligand>
        <name>ATP</name>
        <dbReference type="ChEBI" id="CHEBI:30616"/>
    </ligand>
</feature>
<dbReference type="NCBIfam" id="TIGR00125">
    <property type="entry name" value="cyt_tran_rel"/>
    <property type="match status" value="1"/>
</dbReference>
<dbReference type="EMBL" id="CP101527">
    <property type="protein sequence ID" value="UZW75353.1"/>
    <property type="molecule type" value="Genomic_DNA"/>
</dbReference>
<dbReference type="PANTHER" id="PTHR21299:SF1">
    <property type="entry name" value="PANTOATE--BETA-ALANINE LIGASE"/>
    <property type="match status" value="1"/>
</dbReference>
<dbReference type="FunFam" id="3.40.50.620:FF:000013">
    <property type="entry name" value="Pantothenate synthetase"/>
    <property type="match status" value="1"/>
</dbReference>
<sequence>MNTVHTIKELRSIVAQQRKKGQRIVFVPTMGNLHEGHIALVTEGLSHGDFVITSIFVNPLQFGANEDLDAYPRTLEQDQQKLADAGNHLVFAPSANEIYPQGMESQSKVIVPELTELHCGASRPGHFTGVSTVVTMLFNMIQPDVAIFGEKDYQQLAVIRKMVKDLFMPIEIIGLPTARDTDGLAKSSRNGYLSPEERAIAPRLYEIINLTAEKIRQGQRDFTQLTREAESLLKEHHFKPDYFNIADSSTLELADKTTQSITILAAAFLGGTRLIDNLTI</sequence>
<evidence type="ECO:0000313" key="9">
    <source>
        <dbReference type="EMBL" id="UZW75353.1"/>
    </source>
</evidence>